<feature type="signal peptide" evidence="1">
    <location>
        <begin position="1"/>
        <end position="20"/>
    </location>
</feature>
<name>A0A4U1CIC9_9SPHI</name>
<feature type="chain" id="PRO_5020602988" description="VCBS repeat-containing protein" evidence="1">
    <location>
        <begin position="21"/>
        <end position="277"/>
    </location>
</feature>
<dbReference type="Proteomes" id="UP000309488">
    <property type="component" value="Unassembled WGS sequence"/>
</dbReference>
<accession>A0A4U1CIC9</accession>
<dbReference type="InterPro" id="IPR058087">
    <property type="entry name" value="XAC2610_dom"/>
</dbReference>
<evidence type="ECO:0000256" key="1">
    <source>
        <dbReference type="SAM" id="SignalP"/>
    </source>
</evidence>
<evidence type="ECO:0008006" key="4">
    <source>
        <dbReference type="Google" id="ProtNLM"/>
    </source>
</evidence>
<keyword evidence="3" id="KW-1185">Reference proteome</keyword>
<dbReference type="NCBIfam" id="NF047539">
    <property type="entry name" value="XAC2610_fam"/>
    <property type="match status" value="1"/>
</dbReference>
<keyword evidence="1" id="KW-0732">Signal</keyword>
<gene>
    <name evidence="2" type="ORF">FA048_15700</name>
</gene>
<reference evidence="2 3" key="1">
    <citation type="submission" date="2019-04" db="EMBL/GenBank/DDBJ databases">
        <title>Pedobacter sp. RP-3-22 sp. nov., isolated from Arctic soil.</title>
        <authorList>
            <person name="Dahal R.H."/>
            <person name="Kim D.-U."/>
        </authorList>
    </citation>
    <scope>NUCLEOTIDE SEQUENCE [LARGE SCALE GENOMIC DNA]</scope>
    <source>
        <strain evidence="2 3">RP-3-22</strain>
    </source>
</reference>
<dbReference type="EMBL" id="SWBR01000004">
    <property type="protein sequence ID" value="TKC06648.1"/>
    <property type="molecule type" value="Genomic_DNA"/>
</dbReference>
<comment type="caution">
    <text evidence="2">The sequence shown here is derived from an EMBL/GenBank/DDBJ whole genome shotgun (WGS) entry which is preliminary data.</text>
</comment>
<evidence type="ECO:0000313" key="2">
    <source>
        <dbReference type="EMBL" id="TKC06648.1"/>
    </source>
</evidence>
<dbReference type="RefSeq" id="WP_136842837.1">
    <property type="nucleotide sequence ID" value="NZ_SWBR01000004.1"/>
</dbReference>
<protein>
    <recommendedName>
        <fullName evidence="4">VCBS repeat-containing protein</fullName>
    </recommendedName>
</protein>
<dbReference type="AlphaFoldDB" id="A0A4U1CIC9"/>
<dbReference type="OrthoDB" id="8431028at2"/>
<sequence>MLKKLPPMIVLVLLFSQAVAQPFSLRSTGEAKPFQLEIYFGTEGKGAVVQYRGQQGIIPLQLKSRTVQDKTGQSKVTYLWEEVVGGKVTGTYGLTQESEKVSGIWYKRNRDGKRFKLEHAPDQQGYERIGKYLLHGVLISFRYTTDNLLIFSYPDGSTKTSQLPSFDHPDPQRKGTIADYNFDGYDDVAFSIPDGGMGVYRTYSIYLYNRTSKQFQILAEPNAPKAKCTGFCDVTLDKKNKLFITACRGAATWWKDVYKFSHNNNLIWVSSAKASTK</sequence>
<organism evidence="2 3">
    <name type="scientific">Pedobacter polaris</name>
    <dbReference type="NCBI Taxonomy" id="2571273"/>
    <lineage>
        <taxon>Bacteria</taxon>
        <taxon>Pseudomonadati</taxon>
        <taxon>Bacteroidota</taxon>
        <taxon>Sphingobacteriia</taxon>
        <taxon>Sphingobacteriales</taxon>
        <taxon>Sphingobacteriaceae</taxon>
        <taxon>Pedobacter</taxon>
    </lineage>
</organism>
<evidence type="ECO:0000313" key="3">
    <source>
        <dbReference type="Proteomes" id="UP000309488"/>
    </source>
</evidence>
<proteinExistence type="predicted"/>